<dbReference type="STRING" id="39966.A0A369K6H4"/>
<feature type="compositionally biased region" description="Acidic residues" evidence="1">
    <location>
        <begin position="396"/>
        <end position="424"/>
    </location>
</feature>
<proteinExistence type="predicted"/>
<name>A0A369K6H4_HYPMA</name>
<dbReference type="EMBL" id="LUEZ02000010">
    <property type="protein sequence ID" value="RDB29080.1"/>
    <property type="molecule type" value="Genomic_DNA"/>
</dbReference>
<feature type="region of interest" description="Disordered" evidence="1">
    <location>
        <begin position="1"/>
        <end position="68"/>
    </location>
</feature>
<feature type="compositionally biased region" description="Acidic residues" evidence="1">
    <location>
        <begin position="371"/>
        <end position="380"/>
    </location>
</feature>
<reference evidence="2" key="1">
    <citation type="submission" date="2018-04" db="EMBL/GenBank/DDBJ databases">
        <title>Whole genome sequencing of Hypsizygus marmoreus.</title>
        <authorList>
            <person name="Choi I.-G."/>
            <person name="Min B."/>
            <person name="Kim J.-G."/>
            <person name="Kim S."/>
            <person name="Oh Y.-L."/>
            <person name="Kong W.-S."/>
            <person name="Park H."/>
            <person name="Jeong J."/>
            <person name="Song E.-S."/>
        </authorList>
    </citation>
    <scope>NUCLEOTIDE SEQUENCE [LARGE SCALE GENOMIC DNA]</scope>
    <source>
        <strain evidence="2">51987-8</strain>
    </source>
</reference>
<feature type="region of interest" description="Disordered" evidence="1">
    <location>
        <begin position="461"/>
        <end position="480"/>
    </location>
</feature>
<dbReference type="AlphaFoldDB" id="A0A369K6H4"/>
<protein>
    <recommendedName>
        <fullName evidence="4">DNA-binding protein RAP1</fullName>
    </recommendedName>
</protein>
<feature type="compositionally biased region" description="Acidic residues" evidence="1">
    <location>
        <begin position="542"/>
        <end position="553"/>
    </location>
</feature>
<feature type="compositionally biased region" description="Pro residues" evidence="1">
    <location>
        <begin position="281"/>
        <end position="293"/>
    </location>
</feature>
<feature type="compositionally biased region" description="Low complexity" evidence="1">
    <location>
        <begin position="16"/>
        <end position="25"/>
    </location>
</feature>
<dbReference type="InParanoid" id="A0A369K6H4"/>
<organism evidence="2 3">
    <name type="scientific">Hypsizygus marmoreus</name>
    <name type="common">White beech mushroom</name>
    <name type="synonym">Agaricus marmoreus</name>
    <dbReference type="NCBI Taxonomy" id="39966"/>
    <lineage>
        <taxon>Eukaryota</taxon>
        <taxon>Fungi</taxon>
        <taxon>Dikarya</taxon>
        <taxon>Basidiomycota</taxon>
        <taxon>Agaricomycotina</taxon>
        <taxon>Agaricomycetes</taxon>
        <taxon>Agaricomycetidae</taxon>
        <taxon>Agaricales</taxon>
        <taxon>Tricholomatineae</taxon>
        <taxon>Lyophyllaceae</taxon>
        <taxon>Hypsizygus</taxon>
    </lineage>
</organism>
<feature type="region of interest" description="Disordered" evidence="1">
    <location>
        <begin position="366"/>
        <end position="443"/>
    </location>
</feature>
<gene>
    <name evidence="2" type="ORF">Hypma_015686</name>
</gene>
<dbReference type="OrthoDB" id="3194584at2759"/>
<sequence length="568" mass="64709">MNPPGMQHGMNGFHQSNTPSSSSNPYPDFPHVPQPGYNNGPIPIHHQQRQQIHQHQHQQPSHPQHMHAMNQSQWQHEIRQNNLQHMPLQPPSQNQTFNHPAWSNVNPMHNQTFPNAMGGMGAFNMPFIPQQVIQDAFAMSAPVEPSDEKVLLQALVDSRSRRETYKDALNALHGKNGHSASLWKDYYLDHKDRLDETISVYLNPPKIVLQTIKKPSPSAYKTETSPVLPPRPLPKRRTETPVDHRPPLPSAGRRSTINSLTAPAPVFGDRLPAPNAEIRIPDPPSRSPTPPTVVIPHRGRGNKYTPQDREFFLKFISWRLKHDPSLTRNDLCALLAEKAPHHTSQSWASYWSNKHDVPDKILAAAKGDEYQSNEDSESEEEKIIPRRRPKYRESSSEEEDDDDDDDPAEAEEESNDEDDDDDDESVKVLPESEMGPKGGPFTDADLYITAKYMVSFPDFDTVSGKEKWQPYSERFPQRSAKSWAEYFRRNEKQLRKLARKLKKQENGKQAESSSIQFQRARPSWASADSKDHQSKRKHSIDEDADGEDDDEEVSPSRNKRGRADIGEA</sequence>
<evidence type="ECO:0008006" key="4">
    <source>
        <dbReference type="Google" id="ProtNLM"/>
    </source>
</evidence>
<feature type="region of interest" description="Disordered" evidence="1">
    <location>
        <begin position="498"/>
        <end position="568"/>
    </location>
</feature>
<keyword evidence="3" id="KW-1185">Reference proteome</keyword>
<accession>A0A369K6H4</accession>
<dbReference type="Proteomes" id="UP000076154">
    <property type="component" value="Unassembled WGS sequence"/>
</dbReference>
<feature type="compositionally biased region" description="Basic and acidic residues" evidence="1">
    <location>
        <begin position="236"/>
        <end position="246"/>
    </location>
</feature>
<evidence type="ECO:0000313" key="3">
    <source>
        <dbReference type="Proteomes" id="UP000076154"/>
    </source>
</evidence>
<comment type="caution">
    <text evidence="2">The sequence shown here is derived from an EMBL/GenBank/DDBJ whole genome shotgun (WGS) entry which is preliminary data.</text>
</comment>
<feature type="compositionally biased region" description="Basic residues" evidence="1">
    <location>
        <begin position="46"/>
        <end position="56"/>
    </location>
</feature>
<evidence type="ECO:0000256" key="1">
    <source>
        <dbReference type="SAM" id="MobiDB-lite"/>
    </source>
</evidence>
<evidence type="ECO:0000313" key="2">
    <source>
        <dbReference type="EMBL" id="RDB29080.1"/>
    </source>
</evidence>
<feature type="region of interest" description="Disordered" evidence="1">
    <location>
        <begin position="213"/>
        <end position="302"/>
    </location>
</feature>